<sequence>MASITVVSETRKRGGEGGHGRGRNQPKKKGHLFCRRRKCLLGW</sequence>
<feature type="compositionally biased region" description="Basic and acidic residues" evidence="1">
    <location>
        <begin position="9"/>
        <end position="19"/>
    </location>
</feature>
<evidence type="ECO:0000256" key="1">
    <source>
        <dbReference type="SAM" id="MobiDB-lite"/>
    </source>
</evidence>
<protein>
    <submittedName>
        <fullName evidence="2">Uncharacterized protein</fullName>
    </submittedName>
</protein>
<proteinExistence type="predicted"/>
<dbReference type="EMBL" id="GBRH01276082">
    <property type="protein sequence ID" value="JAD21813.1"/>
    <property type="molecule type" value="Transcribed_RNA"/>
</dbReference>
<feature type="compositionally biased region" description="Basic residues" evidence="1">
    <location>
        <begin position="20"/>
        <end position="30"/>
    </location>
</feature>
<dbReference type="AlphaFoldDB" id="A0A0A8Y951"/>
<name>A0A0A8Y951_ARUDO</name>
<reference evidence="2" key="1">
    <citation type="submission" date="2014-09" db="EMBL/GenBank/DDBJ databases">
        <authorList>
            <person name="Magalhaes I.L.F."/>
            <person name="Oliveira U."/>
            <person name="Santos F.R."/>
            <person name="Vidigal T.H.D.A."/>
            <person name="Brescovit A.D."/>
            <person name="Santos A.J."/>
        </authorList>
    </citation>
    <scope>NUCLEOTIDE SEQUENCE</scope>
    <source>
        <tissue evidence="2">Shoot tissue taken approximately 20 cm above the soil surface</tissue>
    </source>
</reference>
<feature type="region of interest" description="Disordered" evidence="1">
    <location>
        <begin position="1"/>
        <end position="30"/>
    </location>
</feature>
<accession>A0A0A8Y951</accession>
<organism evidence="2">
    <name type="scientific">Arundo donax</name>
    <name type="common">Giant reed</name>
    <name type="synonym">Donax arundinaceus</name>
    <dbReference type="NCBI Taxonomy" id="35708"/>
    <lineage>
        <taxon>Eukaryota</taxon>
        <taxon>Viridiplantae</taxon>
        <taxon>Streptophyta</taxon>
        <taxon>Embryophyta</taxon>
        <taxon>Tracheophyta</taxon>
        <taxon>Spermatophyta</taxon>
        <taxon>Magnoliopsida</taxon>
        <taxon>Liliopsida</taxon>
        <taxon>Poales</taxon>
        <taxon>Poaceae</taxon>
        <taxon>PACMAD clade</taxon>
        <taxon>Arundinoideae</taxon>
        <taxon>Arundineae</taxon>
        <taxon>Arundo</taxon>
    </lineage>
</organism>
<evidence type="ECO:0000313" key="2">
    <source>
        <dbReference type="EMBL" id="JAD21813.1"/>
    </source>
</evidence>
<reference evidence="2" key="2">
    <citation type="journal article" date="2015" name="Data Brief">
        <title>Shoot transcriptome of the giant reed, Arundo donax.</title>
        <authorList>
            <person name="Barrero R.A."/>
            <person name="Guerrero F.D."/>
            <person name="Moolhuijzen P."/>
            <person name="Goolsby J.A."/>
            <person name="Tidwell J."/>
            <person name="Bellgard S.E."/>
            <person name="Bellgard M.I."/>
        </authorList>
    </citation>
    <scope>NUCLEOTIDE SEQUENCE</scope>
    <source>
        <tissue evidence="2">Shoot tissue taken approximately 20 cm above the soil surface</tissue>
    </source>
</reference>